<reference evidence="1" key="1">
    <citation type="journal article" date="2020" name="Nature">
        <title>Giant virus diversity and host interactions through global metagenomics.</title>
        <authorList>
            <person name="Schulz F."/>
            <person name="Roux S."/>
            <person name="Paez-Espino D."/>
            <person name="Jungbluth S."/>
            <person name="Walsh D.A."/>
            <person name="Denef V.J."/>
            <person name="McMahon K.D."/>
            <person name="Konstantinidis K.T."/>
            <person name="Eloe-Fadrosh E.A."/>
            <person name="Kyrpides N.C."/>
            <person name="Woyke T."/>
        </authorList>
    </citation>
    <scope>NUCLEOTIDE SEQUENCE</scope>
    <source>
        <strain evidence="1">GVMAG-M-3300023174-182</strain>
    </source>
</reference>
<evidence type="ECO:0000313" key="1">
    <source>
        <dbReference type="EMBL" id="QHT16328.1"/>
    </source>
</evidence>
<dbReference type="AlphaFoldDB" id="A0A6C0DHC3"/>
<dbReference type="InterPro" id="IPR008775">
    <property type="entry name" value="Phytyl_CoA_dOase-like"/>
</dbReference>
<dbReference type="GO" id="GO:0016491">
    <property type="term" value="F:oxidoreductase activity"/>
    <property type="evidence" value="ECO:0007669"/>
    <property type="project" value="UniProtKB-ARBA"/>
</dbReference>
<dbReference type="Pfam" id="PF05721">
    <property type="entry name" value="PhyH"/>
    <property type="match status" value="1"/>
</dbReference>
<evidence type="ECO:0008006" key="2">
    <source>
        <dbReference type="Google" id="ProtNLM"/>
    </source>
</evidence>
<organism evidence="1">
    <name type="scientific">viral metagenome</name>
    <dbReference type="NCBI Taxonomy" id="1070528"/>
    <lineage>
        <taxon>unclassified sequences</taxon>
        <taxon>metagenomes</taxon>
        <taxon>organismal metagenomes</taxon>
    </lineage>
</organism>
<dbReference type="Gene3D" id="2.60.120.620">
    <property type="entry name" value="q2cbj1_9rhob like domain"/>
    <property type="match status" value="1"/>
</dbReference>
<sequence length="275" mass="32094">MKDNKALPNKNYDLHKDGFCIIKNVLKEEEIENIKKQCVNNNYSHVKQYLLNNQKLQNKVFDEIKESAYNTRNKVSITKDDYVFQDYIWIIKKSSVHTCHRDNNGDFFNEGQKYPSYTMLIFLEDMDKCLGVIPSSHKNVNSYNINFHNSVMNLLCNKGDIILFNANLIHVGALNEKPDNLRIQMKITHKDDIELLSYYEDYNKVLDKNNELPFYLKKIQKNISCMFPGISNLTQSENIKSSRGSDNGANIGLFQKIFSYLFYGNSNFYDLPNAF</sequence>
<proteinExistence type="predicted"/>
<dbReference type="PANTHER" id="PTHR20883:SF48">
    <property type="entry name" value="ECTOINE DIOXYGENASE"/>
    <property type="match status" value="1"/>
</dbReference>
<protein>
    <recommendedName>
        <fullName evidence="2">Phytanoyl-CoA dioxygenase</fullName>
    </recommendedName>
</protein>
<dbReference type="PANTHER" id="PTHR20883">
    <property type="entry name" value="PHYTANOYL-COA DIOXYGENASE DOMAIN CONTAINING 1"/>
    <property type="match status" value="1"/>
</dbReference>
<accession>A0A6C0DHC3</accession>
<name>A0A6C0DHC3_9ZZZZ</name>
<dbReference type="EMBL" id="MN739620">
    <property type="protein sequence ID" value="QHT16328.1"/>
    <property type="molecule type" value="Genomic_DNA"/>
</dbReference>
<dbReference type="GO" id="GO:0046872">
    <property type="term" value="F:metal ion binding"/>
    <property type="evidence" value="ECO:0007669"/>
    <property type="project" value="UniProtKB-ARBA"/>
</dbReference>
<dbReference type="SUPFAM" id="SSF51197">
    <property type="entry name" value="Clavaminate synthase-like"/>
    <property type="match status" value="1"/>
</dbReference>